<dbReference type="PROSITE" id="PS00086">
    <property type="entry name" value="CYTOCHROME_P450"/>
    <property type="match status" value="1"/>
</dbReference>
<dbReference type="AlphaFoldDB" id="A0A2G5HRH4"/>
<dbReference type="SUPFAM" id="SSF48264">
    <property type="entry name" value="Cytochrome P450"/>
    <property type="match status" value="1"/>
</dbReference>
<evidence type="ECO:0000313" key="8">
    <source>
        <dbReference type="EMBL" id="PIA95118.1"/>
    </source>
</evidence>
<dbReference type="InterPro" id="IPR036396">
    <property type="entry name" value="Cyt_P450_sf"/>
</dbReference>
<gene>
    <name evidence="8" type="ORF">CB0940_08996</name>
</gene>
<organism evidence="8 9">
    <name type="scientific">Cercospora beticola</name>
    <name type="common">Sugarbeet leaf spot fungus</name>
    <dbReference type="NCBI Taxonomy" id="122368"/>
    <lineage>
        <taxon>Eukaryota</taxon>
        <taxon>Fungi</taxon>
        <taxon>Dikarya</taxon>
        <taxon>Ascomycota</taxon>
        <taxon>Pezizomycotina</taxon>
        <taxon>Dothideomycetes</taxon>
        <taxon>Dothideomycetidae</taxon>
        <taxon>Mycosphaerellales</taxon>
        <taxon>Mycosphaerellaceae</taxon>
        <taxon>Cercospora</taxon>
    </lineage>
</organism>
<dbReference type="InterPro" id="IPR001128">
    <property type="entry name" value="Cyt_P450"/>
</dbReference>
<feature type="binding site" description="axial binding residue" evidence="6">
    <location>
        <position position="297"/>
    </location>
    <ligand>
        <name>heme</name>
        <dbReference type="ChEBI" id="CHEBI:30413"/>
    </ligand>
    <ligandPart>
        <name>Fe</name>
        <dbReference type="ChEBI" id="CHEBI:18248"/>
    </ligandPart>
</feature>
<evidence type="ECO:0000256" key="6">
    <source>
        <dbReference type="PIRSR" id="PIRSR602403-1"/>
    </source>
</evidence>
<keyword evidence="5 6" id="KW-0408">Iron</keyword>
<reference evidence="8 9" key="1">
    <citation type="submission" date="2015-10" db="EMBL/GenBank/DDBJ databases">
        <title>The cercosporin biosynthetic gene cluster was horizontally transferred to several fungal lineages and shown to be expanded in Cercospora beticola based on microsynteny with recipient genomes.</title>
        <authorList>
            <person name="De Jonge R."/>
            <person name="Ebert M.K."/>
            <person name="Suttle J.C."/>
            <person name="Jurick Ii W.M."/>
            <person name="Secor G.A."/>
            <person name="Thomma B.P."/>
            <person name="Van De Peer Y."/>
            <person name="Bolton M.D."/>
        </authorList>
    </citation>
    <scope>NUCLEOTIDE SEQUENCE [LARGE SCALE GENOMIC DNA]</scope>
    <source>
        <strain evidence="8 9">09-40</strain>
    </source>
</reference>
<protein>
    <submittedName>
        <fullName evidence="8">Putative sterigmatocystin biosynthesis P450 monooxygenase STCB</fullName>
    </submittedName>
</protein>
<keyword evidence="6 7" id="KW-0349">Heme</keyword>
<dbReference type="GO" id="GO:0005506">
    <property type="term" value="F:iron ion binding"/>
    <property type="evidence" value="ECO:0007669"/>
    <property type="project" value="InterPro"/>
</dbReference>
<dbReference type="GO" id="GO:0020037">
    <property type="term" value="F:heme binding"/>
    <property type="evidence" value="ECO:0007669"/>
    <property type="project" value="InterPro"/>
</dbReference>
<evidence type="ECO:0000256" key="4">
    <source>
        <dbReference type="ARBA" id="ARBA00023002"/>
    </source>
</evidence>
<dbReference type="GO" id="GO:0004497">
    <property type="term" value="F:monooxygenase activity"/>
    <property type="evidence" value="ECO:0007669"/>
    <property type="project" value="UniProtKB-KW"/>
</dbReference>
<dbReference type="EMBL" id="LKMD01000104">
    <property type="protein sequence ID" value="PIA95118.1"/>
    <property type="molecule type" value="Genomic_DNA"/>
</dbReference>
<dbReference type="Proteomes" id="UP000230605">
    <property type="component" value="Chromosome 6"/>
</dbReference>
<evidence type="ECO:0000256" key="3">
    <source>
        <dbReference type="ARBA" id="ARBA00022723"/>
    </source>
</evidence>
<dbReference type="InterPro" id="IPR002403">
    <property type="entry name" value="Cyt_P450_E_grp-IV"/>
</dbReference>
<keyword evidence="7 8" id="KW-0503">Monooxygenase</keyword>
<comment type="similarity">
    <text evidence="2 7">Belongs to the cytochrome P450 family.</text>
</comment>
<evidence type="ECO:0000256" key="5">
    <source>
        <dbReference type="ARBA" id="ARBA00023004"/>
    </source>
</evidence>
<dbReference type="GO" id="GO:0016705">
    <property type="term" value="F:oxidoreductase activity, acting on paired donors, with incorporation or reduction of molecular oxygen"/>
    <property type="evidence" value="ECO:0007669"/>
    <property type="project" value="InterPro"/>
</dbReference>
<evidence type="ECO:0000313" key="9">
    <source>
        <dbReference type="Proteomes" id="UP000230605"/>
    </source>
</evidence>
<proteinExistence type="inferred from homology"/>
<dbReference type="PANTHER" id="PTHR24305:SF96">
    <property type="entry name" value="CYTOCHROME P450 MONOOXYGENASE STCB-RELATED"/>
    <property type="match status" value="1"/>
</dbReference>
<accession>A0A2G5HRH4</accession>
<comment type="caution">
    <text evidence="8">The sequence shown here is derived from an EMBL/GenBank/DDBJ whole genome shotgun (WGS) entry which is preliminary data.</text>
</comment>
<keyword evidence="4 7" id="KW-0560">Oxidoreductase</keyword>
<dbReference type="PRINTS" id="PR00385">
    <property type="entry name" value="P450"/>
</dbReference>
<evidence type="ECO:0000256" key="1">
    <source>
        <dbReference type="ARBA" id="ARBA00001971"/>
    </source>
</evidence>
<comment type="cofactor">
    <cofactor evidence="1 6">
        <name>heme</name>
        <dbReference type="ChEBI" id="CHEBI:30413"/>
    </cofactor>
</comment>
<keyword evidence="3 6" id="KW-0479">Metal-binding</keyword>
<name>A0A2G5HRH4_CERBT</name>
<dbReference type="PANTHER" id="PTHR24305">
    <property type="entry name" value="CYTOCHROME P450"/>
    <property type="match status" value="1"/>
</dbReference>
<sequence length="357" mass="39503">MMDRKEHAQRRRLFARGFSKTNIKHNWEGVMREKIQLAVAKIAEEGKAGEPVDIMKLCTLMSSDISSHLLFGESFRTLEKGEVNEYIRVLTNALKGNGIGAELPWLRATGKWLPFQTTRELWRTNDLLADHASIAAEKGEALTDGDVVCEIISFFVAGTDTTAVSLTYLIWAVLKEPTLRDAIEEEVAQLDADYSDADIESKCPLLNAAIEESLRLCGAAPGALPRVVPAGGIDLGGFFLPQNSIVSTQAYSMHRDPELFEPPLEFLPERWLAESKNRVSDAGRAAMTPFGAGSRTCLGMHIAYMDLRPAAAEFFRRCPGSQRAPSTTEESMELENFFLIAPRAHRCEIMLGAEGLR</sequence>
<dbReference type="InterPro" id="IPR050121">
    <property type="entry name" value="Cytochrome_P450_monoxygenase"/>
</dbReference>
<dbReference type="PRINTS" id="PR00465">
    <property type="entry name" value="EP450IV"/>
</dbReference>
<dbReference type="OrthoDB" id="1470350at2759"/>
<dbReference type="Gene3D" id="1.10.630.10">
    <property type="entry name" value="Cytochrome P450"/>
    <property type="match status" value="1"/>
</dbReference>
<dbReference type="Pfam" id="PF00067">
    <property type="entry name" value="p450"/>
    <property type="match status" value="2"/>
</dbReference>
<evidence type="ECO:0000256" key="7">
    <source>
        <dbReference type="RuleBase" id="RU000461"/>
    </source>
</evidence>
<dbReference type="InterPro" id="IPR017972">
    <property type="entry name" value="Cyt_P450_CS"/>
</dbReference>
<evidence type="ECO:0000256" key="2">
    <source>
        <dbReference type="ARBA" id="ARBA00010617"/>
    </source>
</evidence>